<sequence length="2782" mass="296599">MNSDKLHYKWPLLLYVLFTCYFFTSNGQVAQATVERFTLSQTNYIIDYYNAINGDADPANDIRGEIVQCSNNGESLLKIFLCGINDSQLLQVNILDAQSMVWQQLDEGSCAVSDNNCANKNLSCTWNEVASGPNFTATTAGEFRLVVNDQNGFPSRYYFNVFQNTLDIQYSKKDIVCTAQGNITITNLGNGYGYQLVNVATNAVIIPFSSNNGPAYDFAAGQNGSYRVEAVQLDNTGTPIAGACIYSTPDIDILDRDFQVSVSTLPKSCNILGSINIQVNNVFPNYEYEIRLDDGSNGGLGTLLDDETAQPDNNFTFSNLNPGNYIAIAKTDDGCSYSERVTIANNSNLYLKTRVSQHITCKEGNILMSSGGGKTPHTYAIWSYVNEDGDTMISYPSVDDIPVSAYQTSQIFDIYDPGDYTFVVIDRYNCPAISNTVSIEFRPAADYNATSVIDVVCFGDSSGAIKFNLVNSNGYQLTYYLFDAATFDEENYNYNNALATNTSGNFPGLSVGDYAIVINQRKGSASCDYFEYHTISGQANALNGNAVLIQDYTCTQDGIIEAQNVSGGTAPYEYSIDGVNFFSGPGAERFIGLTEGTYTITIRDAVGCTLTTDPITLDPLNLPRDLIFTSTQAVCPTLVSDVTITVVDGNAPFTYEIIAPVAEVLNNGNDATFTGLSPKTYTFQVTDDKGCVFQESYSIAPIVPINVNGQLNNNVTCFGLSDGAITFNMGGFITSYDYVVTGPLQFSDTGVTANTIPLTGLAEGTYNITITDTETNCSATDNVTVNAPPSSLLISSLDVTEISCSSTGAVTISASGGWGAYEYELMYPSGSSTGPQRNNTFSGLNDTSGNYTVTVRDAGGCEVAQTFAFTPSPPPVLELIANTLCYDSTTGLSLTANVVSGGTAPFQYRLNGGAYQSGNNFTGLGPGSYTIEVIDSKSCTDVASLEIFPTLTATSNLVKGLDCSVSPEAEIEISIADGSPNYTYEVFLEGNLEQTSTSVTSIPFTYVVPTAGTYTFNITDASGCTVITTSIVDPIAIPGISLVQTTEILCNGDNGGTIQVNIDGTTVIPPYTISVVNVTTATSYGAQTSGLPAGTYEVTVTDSNSCSNTESIIIDEPDPIVYDVLVTPITCDLSNGTDPGSISVTNISGGTKEYTYYLTGNNGHSDSYTTTAGGEDHTFAILEFGIYQLDVVDANGCSVRTTNIIASPPDDLDINVGTTTVDCNLGGTAIITVNSILGSGNYEFAVLETFIAPYVDDPLNDYQSADSPGGNTATFTGLIPGITYSFVVHDLTRDCYYFGTAETPIDSPSNLTASLDAINNITCTGNADGNVSFTIDDYAPDATNVNYEIFNFQSNTTTGIKGSINVNPPSVGGGVTVADVGPLAPGVYYILFDEVGGTYDGCSVGSEIFTISESTNPLEVTASLINNDNCNSNAGQVSAIGQFGTAPYEYQIALSTDTPPTMATWTGNATNVFNLEGGNYIVYIKDANNCIQLYNVIVPTDPSPAISLSVNNQCAGSEGNYAMDITLTAAGIAPYGVRVDGGAPRVITGLNTVGNMITIPGLNSGSHTFEIMDSNGCGEIRSIMIAPELQASTLVMVQPSCIMNDGVIAFTITGGSGSYTAELLKSDLSPSGIGPSGNEFIGVPFGDYVLRVTDNTLGTPNCYVEIPISLEEPTPITLLTADWTDVGCFGGSDGSIAVNLESSSVGVNDNPPYFYEITNGASSFSQSTGLFTGLTAGVWDISVTSNRNCIAVDQVTIGEPTPLTAAITNVTAFACDVNNAQQMAVIEVSITSGTGTPNYFYSVNGGNFLPTSGTIFTYEVLNAGNYDIVIRDANGCLFALPTQTIIPINTFTAAISQISAISCAGPEEILITVTDDGNPANSYSFELLPLGNPNGILTGSPTSTSSSYSLNAVGNYTFRITDNITGCYIDIPYDIAPYDLMEVSATTNSPVTCFGYGNGALDIQIAGYSGAYTYEVFTQAGIGSQTVLGNTATNLLTIDGLSGGNYFVRVTQTEFPFCLGDSNVITIGTPIMPLTAIVDPVSEAKCINNQGEILVDPSGGYAPYDIVLTNTTTGQVYNISNVGAILFTGLSAGIFNVQVTDNFGCVFIDAEVLSPAIPIVANAIPLTTMLSCYNDNNATVTAIVTSGGSGNYEYRLNYYDDAGSMIVFTSGEQTSDTFMGLGAGIYSITVTDGWNCDVETNQVTITQPPIVFASLVRTDPLTCTTGVEFELTATGGSGTYEYSSDNMTFLPMTSNPMGILDFGVLGAGTFQYYVRDAINGCEAIVSNAITENPIQPLILTVDKTAAYINCTGENTAVIRAVASGGLGNYQYELYLNSIAPANRLTGPQSIGEFKDLVAGTYWVNVISEDCTTTPEQVIIEEPIPLTYTDQVVDVSCFGEENGTIMVNLAGGAGGYIYSISPNLDKFDSINIFTDLAPGDYAVIAQDQNGCFEYLEYTISEPAIIEVSATTAPEICVGSADGSISLSISGGTAPYSTAINSNADTDYILGRTDFSDLSAGDYLIFIKDAKDCETYIVATIDPGVNIRATVEPVYECIGNTPNNYVNIILEDQSVLAEVMYGLDTTDPEDMQLDPNFRNIAHGDHYVTIAHANGCIETVGFFMENYDPLTLTLEQRNVNEITAVAHGGRLEYTFYLDGIDMGGDNTFRIRRTGTYEVRVMDENGCEAIANIFMEFIDIEMPNFYTPNGDGKNDFWKLGNTEYFPNLTVKIYDRYGRVVARLSNIEGWDGTYEGKELPTGDYWYVVQFNEEDYQRDFFGHFTLYR</sequence>
<keyword evidence="2" id="KW-1185">Reference proteome</keyword>
<dbReference type="RefSeq" id="WP_354614360.1">
    <property type="nucleotide sequence ID" value="NZ_JBEXAE010000002.1"/>
</dbReference>
<evidence type="ECO:0000313" key="2">
    <source>
        <dbReference type="Proteomes" id="UP001549799"/>
    </source>
</evidence>
<dbReference type="EMBL" id="JBEXAE010000002">
    <property type="protein sequence ID" value="MET6989977.1"/>
    <property type="molecule type" value="Genomic_DNA"/>
</dbReference>
<dbReference type="Pfam" id="PF13573">
    <property type="entry name" value="SprB"/>
    <property type="match status" value="6"/>
</dbReference>
<dbReference type="Pfam" id="PF13585">
    <property type="entry name" value="CHU_C"/>
    <property type="match status" value="1"/>
</dbReference>
<comment type="caution">
    <text evidence="1">The sequence shown here is derived from an EMBL/GenBank/DDBJ whole genome shotgun (WGS) entry which is preliminary data.</text>
</comment>
<dbReference type="InterPro" id="IPR026341">
    <property type="entry name" value="T9SS_type_B"/>
</dbReference>
<proteinExistence type="predicted"/>
<dbReference type="NCBIfam" id="TIGR04131">
    <property type="entry name" value="Bac_Flav_CTERM"/>
    <property type="match status" value="1"/>
</dbReference>
<dbReference type="Proteomes" id="UP001549799">
    <property type="component" value="Unassembled WGS sequence"/>
</dbReference>
<protein>
    <submittedName>
        <fullName evidence="1">T9SS type B sorting domain-containing protein</fullName>
    </submittedName>
</protein>
<name>A0ABV2SS55_9FLAO</name>
<dbReference type="InterPro" id="IPR025667">
    <property type="entry name" value="SprB_repeat"/>
</dbReference>
<evidence type="ECO:0000313" key="1">
    <source>
        <dbReference type="EMBL" id="MET6989977.1"/>
    </source>
</evidence>
<gene>
    <name evidence="1" type="ORF">ABXZ36_04875</name>
</gene>
<accession>A0ABV2SS55</accession>
<organism evidence="1 2">
    <name type="scientific">Sediminicola arcticus</name>
    <dbReference type="NCBI Taxonomy" id="1574308"/>
    <lineage>
        <taxon>Bacteria</taxon>
        <taxon>Pseudomonadati</taxon>
        <taxon>Bacteroidota</taxon>
        <taxon>Flavobacteriia</taxon>
        <taxon>Flavobacteriales</taxon>
        <taxon>Flavobacteriaceae</taxon>
        <taxon>Sediminicola</taxon>
    </lineage>
</organism>
<reference evidence="1 2" key="1">
    <citation type="submission" date="2024-07" db="EMBL/GenBank/DDBJ databases">
        <title>The genome sequence of type strain Sediminicola arcticus GDMCC 1.2805.</title>
        <authorList>
            <person name="Liu Y."/>
        </authorList>
    </citation>
    <scope>NUCLEOTIDE SEQUENCE [LARGE SCALE GENOMIC DNA]</scope>
    <source>
        <strain evidence="1 2">GDMCC 1.2805</strain>
    </source>
</reference>